<dbReference type="PANTHER" id="PTHR30244">
    <property type="entry name" value="TRANSAMINASE"/>
    <property type="match status" value="1"/>
</dbReference>
<dbReference type="GO" id="GO:0030170">
    <property type="term" value="F:pyridoxal phosphate binding"/>
    <property type="evidence" value="ECO:0007669"/>
    <property type="project" value="TreeGrafter"/>
</dbReference>
<dbReference type="GO" id="GO:0008483">
    <property type="term" value="F:transaminase activity"/>
    <property type="evidence" value="ECO:0007669"/>
    <property type="project" value="UniProtKB-KW"/>
</dbReference>
<evidence type="ECO:0000313" key="7">
    <source>
        <dbReference type="Proteomes" id="UP000325255"/>
    </source>
</evidence>
<keyword evidence="7" id="KW-1185">Reference proteome</keyword>
<evidence type="ECO:0000256" key="4">
    <source>
        <dbReference type="PIRSR" id="PIRSR000390-2"/>
    </source>
</evidence>
<dbReference type="OrthoDB" id="9768668at2"/>
<dbReference type="RefSeq" id="WP_150045378.1">
    <property type="nucleotide sequence ID" value="NZ_OW485603.1"/>
</dbReference>
<comment type="similarity">
    <text evidence="2 5">Belongs to the DegT/DnrJ/EryC1 family.</text>
</comment>
<dbReference type="PANTHER" id="PTHR30244:SF36">
    <property type="entry name" value="3-OXO-GLUCOSE-6-PHOSPHATE:GLUTAMATE AMINOTRANSFERASE"/>
    <property type="match status" value="1"/>
</dbReference>
<keyword evidence="1 4" id="KW-0663">Pyridoxal phosphate</keyword>
<dbReference type="Pfam" id="PF01041">
    <property type="entry name" value="DegT_DnrJ_EryC1"/>
    <property type="match status" value="1"/>
</dbReference>
<feature type="modified residue" description="N6-(pyridoxal phosphate)lysine" evidence="4">
    <location>
        <position position="186"/>
    </location>
</feature>
<dbReference type="InterPro" id="IPR015422">
    <property type="entry name" value="PyrdxlP-dep_Trfase_small"/>
</dbReference>
<dbReference type="SUPFAM" id="SSF53383">
    <property type="entry name" value="PLP-dependent transferases"/>
    <property type="match status" value="1"/>
</dbReference>
<accession>A0A5M6IJI3</accession>
<evidence type="ECO:0000256" key="1">
    <source>
        <dbReference type="ARBA" id="ARBA00022898"/>
    </source>
</evidence>
<proteinExistence type="inferred from homology"/>
<sequence>MAVPFLDLSAMHAEVAAEIDGAWRYVIGTNRFVGGPAVDAFEAEWAAYCGTRHCVGVSSGTAALELALAALGIGPGAEVVLPANTFIATASAVVAAGAMPVFADVDPETLLLTPETIRPQLTSRTAAIIAVHLFGQPADMDAINALAEQCGLCVIEDAAQAHGATWRGRRAGSLSRVGCFSFYPGKNLGAFGDAGAVVTDDVILADRIRAMSNHGRQGNDPYQHDILGGNHRLDALQAAVLSVKLRRLDNWNAARRHAASIYATALKGLPVRMVRVAPDAESSYHLAVIRATARDALRSALAAAGIGTGIHYPIPCHLQAPFRSVQQVPLPAAERAAREVLSLPIYPHISDAQLREVAGTVAEIVAEPIIPRIGAG</sequence>
<dbReference type="InterPro" id="IPR015424">
    <property type="entry name" value="PyrdxlP-dep_Trfase"/>
</dbReference>
<protein>
    <submittedName>
        <fullName evidence="6">DegT/DnrJ/EryC1/StrS family aminotransferase</fullName>
    </submittedName>
</protein>
<dbReference type="EMBL" id="VWPK01000083">
    <property type="protein sequence ID" value="KAA5608424.1"/>
    <property type="molecule type" value="Genomic_DNA"/>
</dbReference>
<dbReference type="Gene3D" id="3.40.640.10">
    <property type="entry name" value="Type I PLP-dependent aspartate aminotransferase-like (Major domain)"/>
    <property type="match status" value="1"/>
</dbReference>
<dbReference type="Gene3D" id="3.90.1150.10">
    <property type="entry name" value="Aspartate Aminotransferase, domain 1"/>
    <property type="match status" value="1"/>
</dbReference>
<keyword evidence="6" id="KW-0808">Transferase</keyword>
<dbReference type="InterPro" id="IPR000653">
    <property type="entry name" value="DegT/StrS_aminotransferase"/>
</dbReference>
<gene>
    <name evidence="6" type="ORF">F1189_29080</name>
</gene>
<dbReference type="Proteomes" id="UP000325255">
    <property type="component" value="Unassembled WGS sequence"/>
</dbReference>
<reference evidence="6 7" key="1">
    <citation type="submission" date="2019-09" db="EMBL/GenBank/DDBJ databases">
        <title>Genome sequence of Rhodovastum atsumiense, a diverse member of the Acetobacteraceae family of non-sulfur purple photosynthetic bacteria.</title>
        <authorList>
            <person name="Meyer T."/>
            <person name="Kyndt J."/>
        </authorList>
    </citation>
    <scope>NUCLEOTIDE SEQUENCE [LARGE SCALE GENOMIC DNA]</scope>
    <source>
        <strain evidence="6 7">DSM 21279</strain>
    </source>
</reference>
<keyword evidence="6" id="KW-0032">Aminotransferase</keyword>
<comment type="caution">
    <text evidence="6">The sequence shown here is derived from an EMBL/GenBank/DDBJ whole genome shotgun (WGS) entry which is preliminary data.</text>
</comment>
<feature type="active site" description="Proton acceptor" evidence="3">
    <location>
        <position position="186"/>
    </location>
</feature>
<dbReference type="InterPro" id="IPR015421">
    <property type="entry name" value="PyrdxlP-dep_Trfase_major"/>
</dbReference>
<dbReference type="PIRSF" id="PIRSF000390">
    <property type="entry name" value="PLP_StrS"/>
    <property type="match status" value="1"/>
</dbReference>
<dbReference type="GO" id="GO:0000271">
    <property type="term" value="P:polysaccharide biosynthetic process"/>
    <property type="evidence" value="ECO:0007669"/>
    <property type="project" value="TreeGrafter"/>
</dbReference>
<dbReference type="CDD" id="cd00616">
    <property type="entry name" value="AHBA_syn"/>
    <property type="match status" value="1"/>
</dbReference>
<dbReference type="AlphaFoldDB" id="A0A5M6IJI3"/>
<evidence type="ECO:0000256" key="2">
    <source>
        <dbReference type="ARBA" id="ARBA00037999"/>
    </source>
</evidence>
<name>A0A5M6IJI3_9PROT</name>
<evidence type="ECO:0000313" key="6">
    <source>
        <dbReference type="EMBL" id="KAA5608424.1"/>
    </source>
</evidence>
<evidence type="ECO:0000256" key="3">
    <source>
        <dbReference type="PIRSR" id="PIRSR000390-1"/>
    </source>
</evidence>
<evidence type="ECO:0000256" key="5">
    <source>
        <dbReference type="RuleBase" id="RU004508"/>
    </source>
</evidence>
<organism evidence="6 7">
    <name type="scientific">Rhodovastum atsumiense</name>
    <dbReference type="NCBI Taxonomy" id="504468"/>
    <lineage>
        <taxon>Bacteria</taxon>
        <taxon>Pseudomonadati</taxon>
        <taxon>Pseudomonadota</taxon>
        <taxon>Alphaproteobacteria</taxon>
        <taxon>Acetobacterales</taxon>
        <taxon>Acetobacteraceae</taxon>
        <taxon>Rhodovastum</taxon>
    </lineage>
</organism>